<evidence type="ECO:0000313" key="4">
    <source>
        <dbReference type="Proteomes" id="UP001463665"/>
    </source>
</evidence>
<feature type="domain" description="Secretion system C-terminal sorting" evidence="2">
    <location>
        <begin position="661"/>
        <end position="732"/>
    </location>
</feature>
<dbReference type="RefSeq" id="WP_345766479.1">
    <property type="nucleotide sequence ID" value="NZ_CP154834.1"/>
</dbReference>
<dbReference type="AlphaFoldDB" id="A0AAU6WNA1"/>
<dbReference type="Proteomes" id="UP001463665">
    <property type="component" value="Chromosome"/>
</dbReference>
<dbReference type="EMBL" id="CP154834">
    <property type="protein sequence ID" value="XAO74299.1"/>
    <property type="molecule type" value="Genomic_DNA"/>
</dbReference>
<dbReference type="GO" id="GO:0008237">
    <property type="term" value="F:metallopeptidase activity"/>
    <property type="evidence" value="ECO:0007669"/>
    <property type="project" value="InterPro"/>
</dbReference>
<dbReference type="InterPro" id="IPR013783">
    <property type="entry name" value="Ig-like_fold"/>
</dbReference>
<dbReference type="Gene3D" id="3.40.390.10">
    <property type="entry name" value="Collagenase (Catalytic Domain)"/>
    <property type="match status" value="1"/>
</dbReference>
<keyword evidence="4" id="KW-1185">Reference proteome</keyword>
<evidence type="ECO:0000313" key="3">
    <source>
        <dbReference type="EMBL" id="XAO74299.1"/>
    </source>
</evidence>
<accession>A0AAU6WNA1</accession>
<keyword evidence="1" id="KW-0732">Signal</keyword>
<dbReference type="SUPFAM" id="SSF55486">
    <property type="entry name" value="Metalloproteases ('zincins'), catalytic domain"/>
    <property type="match status" value="1"/>
</dbReference>
<dbReference type="InterPro" id="IPR024079">
    <property type="entry name" value="MetalloPept_cat_dom_sf"/>
</dbReference>
<sequence length="734" mass="79568">MKAKTFILSCLLMAMQGFGQQNYWTKIQNSKIDRENLSPRWTTPNIFSLYHLDLEKIKADLKKAPQRFSGNESLVIKFPDADGNIRDYIVQEASVMESQLQDKFPDMRAYTGWQKNHPENTIRFSVTPFTGISVMYFDNWEVSYLDSYTKDLSSFIIYKRKDLPKNDRLFECHVESDLDQLKNNGSTNKAPLVSDGQFRTYRLALAATGEYTTFHGGTLQQAMAAMVTTMNRVNGIYEKTISATMVMVANNNLLIYTNASTDPYTNGNPGTMITENQTNTNNVIGSANYDIGHVFGTNSGGLAGLGVVCVANNKARGVTGSGAPVGDPFDIDYVAHEIGHQFGANHTFRAATNSCAGNFNNNTAYEPGSGSTIMAYAGICGASNNVQNNSDAYFHAASVIEMYNVLQRSTDCASKVSNNNSVPTADAGADYSIPNGTAFVLTGTGTDPNGDPLTYLWEQYDNTNNTQPPVSTATAGPVYRSRIPVTSPSRYFPVLSSVVANNLVPKWEVTPSVARTLNFSLLVNDNKASGNQAARDAMVVTVTNDGPFTVTSQATSGTSYTGNTSIPVTWNVAGTNTGSISTQNVSIILSKDGGQTFSTVLAASVPNNGSANVMLPNETVASARIMVKAVNNIYYALNTSAFSITQSTLSTSETSVKSFSLYPNPSHDVVNIMLKNASQKADYQLFDASGRLVKNGSFKGETKINVSDLINGNYVISIIQENADKMTEKLIIKK</sequence>
<protein>
    <submittedName>
        <fullName evidence="3">Reprolysin-like metallopeptidase</fullName>
    </submittedName>
</protein>
<reference evidence="3 4" key="1">
    <citation type="submission" date="2024-04" db="EMBL/GenBank/DDBJ databases">
        <title>Genome sequencing and assembly of rice foliar adapted Chryseobacterium endophyticum OsEnb-ALM-A6.</title>
        <authorList>
            <person name="Kumar S."/>
            <person name="Javed M."/>
            <person name="Chouhan V."/>
            <person name="Charishma K."/>
            <person name="Patel A."/>
            <person name="Kumar M."/>
            <person name="Sahu K.P."/>
            <person name="Kumar A."/>
        </authorList>
    </citation>
    <scope>NUCLEOTIDE SEQUENCE [LARGE SCALE GENOMIC DNA]</scope>
    <source>
        <strain evidence="3 4">OsEnb-ALM-A6</strain>
    </source>
</reference>
<dbReference type="NCBIfam" id="TIGR04183">
    <property type="entry name" value="Por_Secre_tail"/>
    <property type="match status" value="1"/>
</dbReference>
<evidence type="ECO:0000259" key="2">
    <source>
        <dbReference type="Pfam" id="PF18962"/>
    </source>
</evidence>
<dbReference type="Pfam" id="PF13583">
    <property type="entry name" value="Reprolysin_4"/>
    <property type="match status" value="1"/>
</dbReference>
<gene>
    <name evidence="3" type="ORF">AAFP95_22275</name>
</gene>
<proteinExistence type="predicted"/>
<organism evidence="3 4">
    <name type="scientific">Chryseobacterium endophyticum</name>
    <dbReference type="NCBI Taxonomy" id="1854762"/>
    <lineage>
        <taxon>Bacteria</taxon>
        <taxon>Pseudomonadati</taxon>
        <taxon>Bacteroidota</taxon>
        <taxon>Flavobacteriia</taxon>
        <taxon>Flavobacteriales</taxon>
        <taxon>Weeksellaceae</taxon>
        <taxon>Chryseobacterium group</taxon>
        <taxon>Chryseobacterium</taxon>
    </lineage>
</organism>
<name>A0AAU6WNA1_9FLAO</name>
<evidence type="ECO:0000256" key="1">
    <source>
        <dbReference type="ARBA" id="ARBA00022729"/>
    </source>
</evidence>
<dbReference type="InterPro" id="IPR026444">
    <property type="entry name" value="Secre_tail"/>
</dbReference>
<dbReference type="Gene3D" id="2.60.40.10">
    <property type="entry name" value="Immunoglobulins"/>
    <property type="match status" value="1"/>
</dbReference>
<dbReference type="Pfam" id="PF18962">
    <property type="entry name" value="Por_Secre_tail"/>
    <property type="match status" value="1"/>
</dbReference>